<dbReference type="RefSeq" id="XP_033401956.1">
    <property type="nucleotide sequence ID" value="XM_033545980.1"/>
</dbReference>
<dbReference type="PANTHER" id="PTHR21357:SF4">
    <property type="entry name" value="FAM172 FAMILY PROTEIN HOMOLOG CG10038"/>
    <property type="match status" value="1"/>
</dbReference>
<protein>
    <recommendedName>
        <fullName evidence="2">Arb2 domain-containing protein</fullName>
    </recommendedName>
</protein>
<dbReference type="GO" id="GO:0031048">
    <property type="term" value="P:regulatory ncRNA-mediated heterochromatin formation"/>
    <property type="evidence" value="ECO:0007669"/>
    <property type="project" value="TreeGrafter"/>
</dbReference>
<dbReference type="Pfam" id="PF22749">
    <property type="entry name" value="Arb2"/>
    <property type="match status" value="2"/>
</dbReference>
<dbReference type="AlphaFoldDB" id="A0A6A6BTU4"/>
<gene>
    <name evidence="3" type="ORF">K452DRAFT_355671</name>
</gene>
<dbReference type="Proteomes" id="UP000799438">
    <property type="component" value="Unassembled WGS sequence"/>
</dbReference>
<feature type="compositionally biased region" description="Polar residues" evidence="1">
    <location>
        <begin position="193"/>
        <end position="206"/>
    </location>
</feature>
<evidence type="ECO:0000256" key="1">
    <source>
        <dbReference type="SAM" id="MobiDB-lite"/>
    </source>
</evidence>
<reference evidence="3" key="1">
    <citation type="journal article" date="2020" name="Stud. Mycol.">
        <title>101 Dothideomycetes genomes: a test case for predicting lifestyles and emergence of pathogens.</title>
        <authorList>
            <person name="Haridas S."/>
            <person name="Albert R."/>
            <person name="Binder M."/>
            <person name="Bloem J."/>
            <person name="Labutti K."/>
            <person name="Salamov A."/>
            <person name="Andreopoulos B."/>
            <person name="Baker S."/>
            <person name="Barry K."/>
            <person name="Bills G."/>
            <person name="Bluhm B."/>
            <person name="Cannon C."/>
            <person name="Castanera R."/>
            <person name="Culley D."/>
            <person name="Daum C."/>
            <person name="Ezra D."/>
            <person name="Gonzalez J."/>
            <person name="Henrissat B."/>
            <person name="Kuo A."/>
            <person name="Liang C."/>
            <person name="Lipzen A."/>
            <person name="Lutzoni F."/>
            <person name="Magnuson J."/>
            <person name="Mondo S."/>
            <person name="Nolan M."/>
            <person name="Ohm R."/>
            <person name="Pangilinan J."/>
            <person name="Park H.-J."/>
            <person name="Ramirez L."/>
            <person name="Alfaro M."/>
            <person name="Sun H."/>
            <person name="Tritt A."/>
            <person name="Yoshinaga Y."/>
            <person name="Zwiers L.-H."/>
            <person name="Turgeon B."/>
            <person name="Goodwin S."/>
            <person name="Spatafora J."/>
            <person name="Crous P."/>
            <person name="Grigoriev I."/>
        </authorList>
    </citation>
    <scope>NUCLEOTIDE SEQUENCE</scope>
    <source>
        <strain evidence="3">CBS 121167</strain>
    </source>
</reference>
<dbReference type="OrthoDB" id="421951at2759"/>
<dbReference type="GeneID" id="54303486"/>
<keyword evidence="4" id="KW-1185">Reference proteome</keyword>
<feature type="domain" description="Arb2" evidence="2">
    <location>
        <begin position="15"/>
        <end position="151"/>
    </location>
</feature>
<evidence type="ECO:0000313" key="3">
    <source>
        <dbReference type="EMBL" id="KAF2146247.1"/>
    </source>
</evidence>
<dbReference type="GO" id="GO:0005634">
    <property type="term" value="C:nucleus"/>
    <property type="evidence" value="ECO:0007669"/>
    <property type="project" value="TreeGrafter"/>
</dbReference>
<proteinExistence type="predicted"/>
<dbReference type="InterPro" id="IPR053858">
    <property type="entry name" value="Arb2_dom"/>
</dbReference>
<evidence type="ECO:0000259" key="2">
    <source>
        <dbReference type="Pfam" id="PF22749"/>
    </source>
</evidence>
<evidence type="ECO:0000313" key="4">
    <source>
        <dbReference type="Proteomes" id="UP000799438"/>
    </source>
</evidence>
<feature type="domain" description="Arb2" evidence="2">
    <location>
        <begin position="219"/>
        <end position="361"/>
    </location>
</feature>
<dbReference type="PANTHER" id="PTHR21357">
    <property type="entry name" value="FAM172 FAMILY PROTEIN HOMOLOG CG10038"/>
    <property type="match status" value="1"/>
</dbReference>
<organism evidence="3 4">
    <name type="scientific">Aplosporella prunicola CBS 121167</name>
    <dbReference type="NCBI Taxonomy" id="1176127"/>
    <lineage>
        <taxon>Eukaryota</taxon>
        <taxon>Fungi</taxon>
        <taxon>Dikarya</taxon>
        <taxon>Ascomycota</taxon>
        <taxon>Pezizomycotina</taxon>
        <taxon>Dothideomycetes</taxon>
        <taxon>Dothideomycetes incertae sedis</taxon>
        <taxon>Botryosphaeriales</taxon>
        <taxon>Aplosporellaceae</taxon>
        <taxon>Aplosporella</taxon>
    </lineage>
</organism>
<dbReference type="InterPro" id="IPR048263">
    <property type="entry name" value="Arb2"/>
</dbReference>
<feature type="region of interest" description="Disordered" evidence="1">
    <location>
        <begin position="244"/>
        <end position="264"/>
    </location>
</feature>
<dbReference type="GO" id="GO:0035197">
    <property type="term" value="F:siRNA binding"/>
    <property type="evidence" value="ECO:0007669"/>
    <property type="project" value="TreeGrafter"/>
</dbReference>
<accession>A0A6A6BTU4</accession>
<sequence>MFRLREQGMPVDPAYPSDLRQLGYFINAESNVKQIQPPHDFFIYKISNNERVNDVYREAMNECIRKEIVQRMAALGMPPLYLPHFTYTKPNSQPNVPILLSSKNDLRKKKRVIVVINDDNQDLGVFAYRHIMREEGIEAGSVIALAKAMQIRQLDHIDKITHDTARLQLGHKDDNAQDAVQPPQREAEDAVPASTSGASQEPIDTTTVPFKRPETWEVPGLVVLNPGQLLYSHLENKAMTNTSWDAKPRPSSVHQQSPVNPEFNKTKGHESVLEHVKSVFDSILADEDWVASDAELYVIGLRCGGDAVVQLLSNEWPKYKGRVKAILLADPTPIQDPIDDQDFVSFLRHRGRALVISPEPLSTPIAVPSIAGDHHKANKARLRPNIHESGMSKSPWLEEIARASSVEHNSGDGVVSGATEPAYSNEWGYHYFPMLSSGAPTFGDTILPTTYRQILAWFETVAADPSNYYNPVFKVPVKGLEDADIFDVTVE</sequence>
<feature type="region of interest" description="Disordered" evidence="1">
    <location>
        <begin position="171"/>
        <end position="206"/>
    </location>
</feature>
<dbReference type="EMBL" id="ML995476">
    <property type="protein sequence ID" value="KAF2146247.1"/>
    <property type="molecule type" value="Genomic_DNA"/>
</dbReference>
<name>A0A6A6BTU4_9PEZI</name>